<dbReference type="Pfam" id="PF01641">
    <property type="entry name" value="SelR"/>
    <property type="match status" value="1"/>
</dbReference>
<dbReference type="SUPFAM" id="SSF51316">
    <property type="entry name" value="Mss4-like"/>
    <property type="match status" value="1"/>
</dbReference>
<organism evidence="9 10">
    <name type="scientific">Candidatus Iainarchaeum sp</name>
    <dbReference type="NCBI Taxonomy" id="3101447"/>
    <lineage>
        <taxon>Archaea</taxon>
        <taxon>Candidatus Iainarchaeota</taxon>
        <taxon>Candidatus Iainarchaeia</taxon>
        <taxon>Candidatus Iainarchaeales</taxon>
        <taxon>Candidatus Iainarchaeaceae</taxon>
        <taxon>Candidatus Iainarchaeum</taxon>
    </lineage>
</organism>
<dbReference type="EC" id="1.8.4.12" evidence="3"/>
<dbReference type="InterPro" id="IPR028427">
    <property type="entry name" value="Met_Sox_Rdtase_MsrB"/>
</dbReference>
<evidence type="ECO:0000313" key="9">
    <source>
        <dbReference type="EMBL" id="MBS3061734.1"/>
    </source>
</evidence>
<comment type="caution">
    <text evidence="9">The sequence shown here is derived from an EMBL/GenBank/DDBJ whole genome shotgun (WGS) entry which is preliminary data.</text>
</comment>
<feature type="domain" description="MsrB" evidence="8">
    <location>
        <begin position="10"/>
        <end position="132"/>
    </location>
</feature>
<dbReference type="GO" id="GO:0030091">
    <property type="term" value="P:protein repair"/>
    <property type="evidence" value="ECO:0007669"/>
    <property type="project" value="InterPro"/>
</dbReference>
<reference evidence="9" key="2">
    <citation type="submission" date="2021-05" db="EMBL/GenBank/DDBJ databases">
        <title>Protein family content uncovers lineage relationships and bacterial pathway maintenance mechanisms in DPANN archaea.</title>
        <authorList>
            <person name="Castelle C.J."/>
            <person name="Meheust R."/>
            <person name="Jaffe A.L."/>
            <person name="Seitz K."/>
            <person name="Gong X."/>
            <person name="Baker B.J."/>
            <person name="Banfield J.F."/>
        </authorList>
    </citation>
    <scope>NUCLEOTIDE SEQUENCE</scope>
    <source>
        <strain evidence="9">RIFCSPLOWO2_01_FULL_AR10_48_17</strain>
    </source>
</reference>
<dbReference type="PANTHER" id="PTHR10173">
    <property type="entry name" value="METHIONINE SULFOXIDE REDUCTASE"/>
    <property type="match status" value="1"/>
</dbReference>
<dbReference type="GO" id="GO:0005737">
    <property type="term" value="C:cytoplasm"/>
    <property type="evidence" value="ECO:0007669"/>
    <property type="project" value="TreeGrafter"/>
</dbReference>
<dbReference type="InterPro" id="IPR011057">
    <property type="entry name" value="Mss4-like_sf"/>
</dbReference>
<keyword evidence="5" id="KW-0862">Zinc</keyword>
<dbReference type="GO" id="GO:0033743">
    <property type="term" value="F:peptide-methionine (R)-S-oxide reductase activity"/>
    <property type="evidence" value="ECO:0007669"/>
    <property type="project" value="UniProtKB-EC"/>
</dbReference>
<sequence length="139" mass="15406">MFGIFGVIRSQKVSKSLSAEQFRVLFEKGTEIPFTGKWLKNKETGMYVCAACGLDLFSSDAKFDSNCGWPSFDRIANEGNVELKEDKSLGMNRIEVVCRNCGGHLGHLFDDGPTDTGKRFCINSVSLDFRKKIPVSKPG</sequence>
<dbReference type="FunFam" id="2.170.150.20:FF:000001">
    <property type="entry name" value="Peptide methionine sulfoxide reductase MsrB"/>
    <property type="match status" value="1"/>
</dbReference>
<dbReference type="GO" id="GO:0006979">
    <property type="term" value="P:response to oxidative stress"/>
    <property type="evidence" value="ECO:0007669"/>
    <property type="project" value="InterPro"/>
</dbReference>
<protein>
    <recommendedName>
        <fullName evidence="3">peptide-methionine (R)-S-oxide reductase</fullName>
        <ecNumber evidence="3">1.8.4.12</ecNumber>
    </recommendedName>
</protein>
<keyword evidence="6 9" id="KW-0560">Oxidoreductase</keyword>
<dbReference type="Gene3D" id="2.170.150.20">
    <property type="entry name" value="Peptide methionine sulfoxide reductase"/>
    <property type="match status" value="1"/>
</dbReference>
<dbReference type="EMBL" id="JAGVWC010000010">
    <property type="protein sequence ID" value="MBS3061734.1"/>
    <property type="molecule type" value="Genomic_DNA"/>
</dbReference>
<dbReference type="InterPro" id="IPR002579">
    <property type="entry name" value="Met_Sox_Rdtase_MsrB_dom"/>
</dbReference>
<dbReference type="AlphaFoldDB" id="A0A8T4L5C8"/>
<evidence type="ECO:0000256" key="2">
    <source>
        <dbReference type="ARBA" id="ARBA00007174"/>
    </source>
</evidence>
<keyword evidence="4" id="KW-0479">Metal-binding</keyword>
<evidence type="ECO:0000256" key="1">
    <source>
        <dbReference type="ARBA" id="ARBA00001947"/>
    </source>
</evidence>
<gene>
    <name evidence="9" type="primary">msrB</name>
    <name evidence="9" type="ORF">J4215_04085</name>
</gene>
<evidence type="ECO:0000256" key="6">
    <source>
        <dbReference type="ARBA" id="ARBA00023002"/>
    </source>
</evidence>
<dbReference type="NCBIfam" id="TIGR00357">
    <property type="entry name" value="peptide-methionine (R)-S-oxide reductase MsrB"/>
    <property type="match status" value="1"/>
</dbReference>
<dbReference type="Proteomes" id="UP000675968">
    <property type="component" value="Unassembled WGS sequence"/>
</dbReference>
<reference evidence="9" key="1">
    <citation type="submission" date="2021-03" db="EMBL/GenBank/DDBJ databases">
        <authorList>
            <person name="Jaffe A."/>
        </authorList>
    </citation>
    <scope>NUCLEOTIDE SEQUENCE</scope>
    <source>
        <strain evidence="9">RIFCSPLOWO2_01_FULL_AR10_48_17</strain>
    </source>
</reference>
<evidence type="ECO:0000256" key="3">
    <source>
        <dbReference type="ARBA" id="ARBA00012499"/>
    </source>
</evidence>
<name>A0A8T4L5C8_9ARCH</name>
<proteinExistence type="inferred from homology"/>
<comment type="similarity">
    <text evidence="2">Belongs to the MsrB Met sulfoxide reductase family.</text>
</comment>
<dbReference type="PROSITE" id="PS51790">
    <property type="entry name" value="MSRB"/>
    <property type="match status" value="1"/>
</dbReference>
<evidence type="ECO:0000313" key="10">
    <source>
        <dbReference type="Proteomes" id="UP000675968"/>
    </source>
</evidence>
<evidence type="ECO:0000259" key="8">
    <source>
        <dbReference type="PROSITE" id="PS51790"/>
    </source>
</evidence>
<dbReference type="PANTHER" id="PTHR10173:SF52">
    <property type="entry name" value="METHIONINE-R-SULFOXIDE REDUCTASE B1"/>
    <property type="match status" value="1"/>
</dbReference>
<evidence type="ECO:0000256" key="7">
    <source>
        <dbReference type="ARBA" id="ARBA00048488"/>
    </source>
</evidence>
<comment type="catalytic activity">
    <reaction evidence="7">
        <text>L-methionyl-[protein] + [thioredoxin]-disulfide + H2O = L-methionyl-(R)-S-oxide-[protein] + [thioredoxin]-dithiol</text>
        <dbReference type="Rhea" id="RHEA:24164"/>
        <dbReference type="Rhea" id="RHEA-COMP:10698"/>
        <dbReference type="Rhea" id="RHEA-COMP:10700"/>
        <dbReference type="Rhea" id="RHEA-COMP:12313"/>
        <dbReference type="Rhea" id="RHEA-COMP:12314"/>
        <dbReference type="ChEBI" id="CHEBI:15377"/>
        <dbReference type="ChEBI" id="CHEBI:16044"/>
        <dbReference type="ChEBI" id="CHEBI:29950"/>
        <dbReference type="ChEBI" id="CHEBI:45764"/>
        <dbReference type="ChEBI" id="CHEBI:50058"/>
        <dbReference type="EC" id="1.8.4.12"/>
    </reaction>
</comment>
<dbReference type="GO" id="GO:0046872">
    <property type="term" value="F:metal ion binding"/>
    <property type="evidence" value="ECO:0007669"/>
    <property type="project" value="UniProtKB-KW"/>
</dbReference>
<evidence type="ECO:0000256" key="5">
    <source>
        <dbReference type="ARBA" id="ARBA00022833"/>
    </source>
</evidence>
<evidence type="ECO:0000256" key="4">
    <source>
        <dbReference type="ARBA" id="ARBA00022723"/>
    </source>
</evidence>
<accession>A0A8T4L5C8</accession>
<comment type="cofactor">
    <cofactor evidence="1">
        <name>Zn(2+)</name>
        <dbReference type="ChEBI" id="CHEBI:29105"/>
    </cofactor>
</comment>